<dbReference type="RefSeq" id="WP_101353016.1">
    <property type="nucleotide sequence ID" value="NZ_PIQO01000002.1"/>
</dbReference>
<evidence type="ECO:0000313" key="2">
    <source>
        <dbReference type="Proteomes" id="UP000233440"/>
    </source>
</evidence>
<comment type="caution">
    <text evidence="1">The sequence shown here is derived from an EMBL/GenBank/DDBJ whole genome shotgun (WGS) entry which is preliminary data.</text>
</comment>
<dbReference type="Proteomes" id="UP000233440">
    <property type="component" value="Unassembled WGS sequence"/>
</dbReference>
<gene>
    <name evidence="1" type="ORF">CWO92_04590</name>
</gene>
<evidence type="ECO:0000313" key="1">
    <source>
        <dbReference type="EMBL" id="PKR86378.1"/>
    </source>
</evidence>
<keyword evidence="2" id="KW-1185">Reference proteome</keyword>
<protein>
    <submittedName>
        <fullName evidence="1">Uncharacterized protein</fullName>
    </submittedName>
</protein>
<sequence>MLPFTQNLAVIFYSKRMFEHTNKDVECECIIADWAKEVAKGQAQITLMYTHTVLLSAVESLLKGHHCYIYSVILTLQSQN</sequence>
<organism evidence="1 2">
    <name type="scientific">Heyndrickxia camelliae</name>
    <dbReference type="NCBI Taxonomy" id="1707093"/>
    <lineage>
        <taxon>Bacteria</taxon>
        <taxon>Bacillati</taxon>
        <taxon>Bacillota</taxon>
        <taxon>Bacilli</taxon>
        <taxon>Bacillales</taxon>
        <taxon>Bacillaceae</taxon>
        <taxon>Heyndrickxia</taxon>
    </lineage>
</organism>
<dbReference type="AlphaFoldDB" id="A0A2N3LP33"/>
<name>A0A2N3LP33_9BACI</name>
<dbReference type="EMBL" id="PIQO01000002">
    <property type="protein sequence ID" value="PKR86378.1"/>
    <property type="molecule type" value="Genomic_DNA"/>
</dbReference>
<proteinExistence type="predicted"/>
<accession>A0A2N3LP33</accession>
<reference evidence="1 2" key="1">
    <citation type="submission" date="2017-11" db="EMBL/GenBank/DDBJ databases">
        <title>Bacillus camelliae sp. nov., isolated from pu'er tea.</title>
        <authorList>
            <person name="Niu L."/>
        </authorList>
    </citation>
    <scope>NUCLEOTIDE SEQUENCE [LARGE SCALE GENOMIC DNA]</scope>
    <source>
        <strain evidence="1 2">7578-1</strain>
    </source>
</reference>